<dbReference type="Pfam" id="PF00583">
    <property type="entry name" value="Acetyltransf_1"/>
    <property type="match status" value="1"/>
</dbReference>
<keyword evidence="3" id="KW-1185">Reference proteome</keyword>
<proteinExistence type="predicted"/>
<dbReference type="GO" id="GO:0016747">
    <property type="term" value="F:acyltransferase activity, transferring groups other than amino-acyl groups"/>
    <property type="evidence" value="ECO:0007669"/>
    <property type="project" value="InterPro"/>
</dbReference>
<name>A0A7K4HRK4_9EURY</name>
<keyword evidence="2" id="KW-0808">Transferase</keyword>
<gene>
    <name evidence="2" type="ORF">HWN36_10225</name>
</gene>
<dbReference type="PROSITE" id="PS51186">
    <property type="entry name" value="GNAT"/>
    <property type="match status" value="1"/>
</dbReference>
<sequence length="186" mass="19450">MSASLRIRPEVQADYGAVFDLDVAAFGGDGESRMVGRIRSSAGFDPRLSLVAEREGRIVGHVVLSGIVIQTPDRDVPALALAPVAVLPAFQRMGIGLALIRAALTAAASIGYGAVIVLGHPEYFPRFGCVPASAYGITASFSVPDRAFMALELVEGALDGIEGTVIYPAAFDDVTPSPLPLPRSEK</sequence>
<reference evidence="2 3" key="1">
    <citation type="submission" date="2020-06" db="EMBL/GenBank/DDBJ databases">
        <title>Methanofollis fontis sp. nov., a methanogen isolated from marine sediments near a cold seep at Four-Way Closure Ridge offshore southwestern Taiwan.</title>
        <authorList>
            <person name="Chen S.-C."/>
            <person name="Teng N.-H."/>
            <person name="Lin Y.-S."/>
            <person name="Lai M.-C."/>
            <person name="Chen H.-H."/>
            <person name="Wang C.-C."/>
        </authorList>
    </citation>
    <scope>NUCLEOTIDE SEQUENCE [LARGE SCALE GENOMIC DNA]</scope>
    <source>
        <strain evidence="2 3">DSM 2702</strain>
    </source>
</reference>
<protein>
    <submittedName>
        <fullName evidence="2">N-acetyltransferase</fullName>
    </submittedName>
</protein>
<evidence type="ECO:0000313" key="3">
    <source>
        <dbReference type="Proteomes" id="UP000570823"/>
    </source>
</evidence>
<accession>A0A7K4HRK4</accession>
<feature type="domain" description="N-acetyltransferase" evidence="1">
    <location>
        <begin position="5"/>
        <end position="154"/>
    </location>
</feature>
<dbReference type="EMBL" id="JABXWR010000001">
    <property type="protein sequence ID" value="NVO67677.1"/>
    <property type="molecule type" value="Genomic_DNA"/>
</dbReference>
<dbReference type="InterPro" id="IPR000182">
    <property type="entry name" value="GNAT_dom"/>
</dbReference>
<dbReference type="InterPro" id="IPR016181">
    <property type="entry name" value="Acyl_CoA_acyltransferase"/>
</dbReference>
<evidence type="ECO:0000259" key="1">
    <source>
        <dbReference type="PROSITE" id="PS51186"/>
    </source>
</evidence>
<dbReference type="CDD" id="cd04301">
    <property type="entry name" value="NAT_SF"/>
    <property type="match status" value="1"/>
</dbReference>
<comment type="caution">
    <text evidence="2">The sequence shown here is derived from an EMBL/GenBank/DDBJ whole genome shotgun (WGS) entry which is preliminary data.</text>
</comment>
<dbReference type="Gene3D" id="3.40.630.30">
    <property type="match status" value="1"/>
</dbReference>
<organism evidence="2 3">
    <name type="scientific">Methanofollis tationis</name>
    <dbReference type="NCBI Taxonomy" id="81417"/>
    <lineage>
        <taxon>Archaea</taxon>
        <taxon>Methanobacteriati</taxon>
        <taxon>Methanobacteriota</taxon>
        <taxon>Stenosarchaea group</taxon>
        <taxon>Methanomicrobia</taxon>
        <taxon>Methanomicrobiales</taxon>
        <taxon>Methanomicrobiaceae</taxon>
        <taxon>Methanofollis</taxon>
    </lineage>
</organism>
<dbReference type="AlphaFoldDB" id="A0A7K4HRK4"/>
<dbReference type="OrthoDB" id="104691at2157"/>
<dbReference type="RefSeq" id="WP_176789239.1">
    <property type="nucleotide sequence ID" value="NZ_JABXWR010000001.1"/>
</dbReference>
<evidence type="ECO:0000313" key="2">
    <source>
        <dbReference type="EMBL" id="NVO67677.1"/>
    </source>
</evidence>
<dbReference type="Proteomes" id="UP000570823">
    <property type="component" value="Unassembled WGS sequence"/>
</dbReference>
<dbReference type="SUPFAM" id="SSF55729">
    <property type="entry name" value="Acyl-CoA N-acyltransferases (Nat)"/>
    <property type="match status" value="1"/>
</dbReference>